<dbReference type="InterPro" id="IPR029060">
    <property type="entry name" value="PIN-like_dom_sf"/>
</dbReference>
<dbReference type="BioCyc" id="IAGG583356:GHAH-744-MONOMER"/>
<dbReference type="InterPro" id="IPR002716">
    <property type="entry name" value="PIN_dom"/>
</dbReference>
<dbReference type="Pfam" id="PF01850">
    <property type="entry name" value="PIN"/>
    <property type="match status" value="1"/>
</dbReference>
<dbReference type="Gene3D" id="3.40.50.1010">
    <property type="entry name" value="5'-nuclease"/>
    <property type="match status" value="1"/>
</dbReference>
<dbReference type="AlphaFoldDB" id="E0STA1"/>
<reference evidence="2 3" key="1">
    <citation type="journal article" date="2010" name="Stand. Genomic Sci.">
        <title>Complete genome sequence of Ignisphaera aggregans type strain (AQ1.S1).</title>
        <authorList>
            <person name="Goker M."/>
            <person name="Held B."/>
            <person name="Lapidus A."/>
            <person name="Nolan M."/>
            <person name="Spring S."/>
            <person name="Yasawong M."/>
            <person name="Lucas S."/>
            <person name="Glavina Del Rio T."/>
            <person name="Tice H."/>
            <person name="Cheng J.F."/>
            <person name="Goodwin L."/>
            <person name="Tapia R."/>
            <person name="Pitluck S."/>
            <person name="Liolios K."/>
            <person name="Ivanova N."/>
            <person name="Mavromatis K."/>
            <person name="Mikhailova N."/>
            <person name="Pati A."/>
            <person name="Chen A."/>
            <person name="Palaniappan K."/>
            <person name="Brambilla E."/>
            <person name="Land M."/>
            <person name="Hauser L."/>
            <person name="Chang Y.J."/>
            <person name="Jeffries C.D."/>
            <person name="Brettin T."/>
            <person name="Detter J.C."/>
            <person name="Han C."/>
            <person name="Rohde M."/>
            <person name="Sikorski J."/>
            <person name="Woyke T."/>
            <person name="Bristow J."/>
            <person name="Eisen J.A."/>
            <person name="Markowitz V."/>
            <person name="Hugenholtz P."/>
            <person name="Kyrpides N.C."/>
            <person name="Klenk H.P."/>
        </authorList>
    </citation>
    <scope>NUCLEOTIDE SEQUENCE [LARGE SCALE GENOMIC DNA]</scope>
    <source>
        <strain evidence="3">DSM 17230 / JCM 13409 / AQ1.S1</strain>
    </source>
</reference>
<dbReference type="STRING" id="583356.Igag_0749"/>
<keyword evidence="3" id="KW-1185">Reference proteome</keyword>
<accession>E0STA1</accession>
<dbReference type="HOGENOM" id="CLU_1472140_0_0_2"/>
<evidence type="ECO:0000313" key="3">
    <source>
        <dbReference type="Proteomes" id="UP000001304"/>
    </source>
</evidence>
<dbReference type="SUPFAM" id="SSF88723">
    <property type="entry name" value="PIN domain-like"/>
    <property type="match status" value="1"/>
</dbReference>
<dbReference type="EMBL" id="CP002098">
    <property type="protein sequence ID" value="ADM27578.1"/>
    <property type="molecule type" value="Genomic_DNA"/>
</dbReference>
<protein>
    <recommendedName>
        <fullName evidence="1">PIN domain-containing protein</fullName>
    </recommendedName>
</protein>
<gene>
    <name evidence="2" type="ordered locus">Igag_0749</name>
</gene>
<name>E0STA1_IGNAA</name>
<dbReference type="Proteomes" id="UP000001304">
    <property type="component" value="Chromosome"/>
</dbReference>
<sequence length="186" mass="21930">MYYVDSNVLISYVFSTSEPYHTASQHFLEDLALGRGQKLYASSLTLVEACNAICRRIVREGSKLIDPLQRYVDLYRDVKDKCRFLTSLIIGFLMERLGIEFIDDESLYRFEPVNIDGMRIPKIFREALELSYKINLRVKDLLHIVYAYTLSNIYGIKFFLTHDIEDFERVKEEVKRLLRIEIILVK</sequence>
<organism evidence="2 3">
    <name type="scientific">Ignisphaera aggregans (strain DSM 17230 / JCM 13409 / AQ1.S1)</name>
    <dbReference type="NCBI Taxonomy" id="583356"/>
    <lineage>
        <taxon>Archaea</taxon>
        <taxon>Thermoproteota</taxon>
        <taxon>Thermoprotei</taxon>
        <taxon>Desulfurococcales</taxon>
        <taxon>Desulfurococcaceae</taxon>
        <taxon>Ignisphaera</taxon>
    </lineage>
</organism>
<dbReference type="KEGG" id="iag:Igag_0749"/>
<proteinExistence type="predicted"/>
<evidence type="ECO:0000259" key="1">
    <source>
        <dbReference type="Pfam" id="PF01850"/>
    </source>
</evidence>
<evidence type="ECO:0000313" key="2">
    <source>
        <dbReference type="EMBL" id="ADM27578.1"/>
    </source>
</evidence>
<feature type="domain" description="PIN" evidence="1">
    <location>
        <begin position="2"/>
        <end position="171"/>
    </location>
</feature>